<dbReference type="InterPro" id="IPR005482">
    <property type="entry name" value="Biotin_COase_C"/>
</dbReference>
<dbReference type="FunFam" id="3.30.1490.20:FF:000018">
    <property type="entry name" value="Biotin carboxylase"/>
    <property type="match status" value="1"/>
</dbReference>
<dbReference type="Proteomes" id="UP000663866">
    <property type="component" value="Unassembled WGS sequence"/>
</dbReference>
<evidence type="ECO:0000259" key="7">
    <source>
        <dbReference type="PROSITE" id="PS50979"/>
    </source>
</evidence>
<dbReference type="PROSITE" id="PS50979">
    <property type="entry name" value="BC"/>
    <property type="match status" value="1"/>
</dbReference>
<dbReference type="PROSITE" id="PS50975">
    <property type="entry name" value="ATP_GRASP"/>
    <property type="match status" value="1"/>
</dbReference>
<dbReference type="EMBL" id="CAJOBI010096526">
    <property type="protein sequence ID" value="CAF4567746.1"/>
    <property type="molecule type" value="Genomic_DNA"/>
</dbReference>
<dbReference type="Pfam" id="PF02786">
    <property type="entry name" value="CPSase_L_D2"/>
    <property type="match status" value="1"/>
</dbReference>
<evidence type="ECO:0000256" key="2">
    <source>
        <dbReference type="ARBA" id="ARBA00022741"/>
    </source>
</evidence>
<evidence type="ECO:0000256" key="1">
    <source>
        <dbReference type="ARBA" id="ARBA00022598"/>
    </source>
</evidence>
<dbReference type="PANTHER" id="PTHR43778">
    <property type="entry name" value="PYRUVATE CARBOXYLASE"/>
    <property type="match status" value="1"/>
</dbReference>
<dbReference type="Proteomes" id="UP000663842">
    <property type="component" value="Unassembled WGS sequence"/>
</dbReference>
<dbReference type="GO" id="GO:0004736">
    <property type="term" value="F:pyruvate carboxylase activity"/>
    <property type="evidence" value="ECO:0007669"/>
    <property type="project" value="TreeGrafter"/>
</dbReference>
<evidence type="ECO:0000259" key="6">
    <source>
        <dbReference type="PROSITE" id="PS50975"/>
    </source>
</evidence>
<feature type="domain" description="Biotin carboxylation" evidence="7">
    <location>
        <begin position="39"/>
        <end position="489"/>
    </location>
</feature>
<evidence type="ECO:0000313" key="9">
    <source>
        <dbReference type="EMBL" id="CAF3913478.1"/>
    </source>
</evidence>
<gene>
    <name evidence="9" type="ORF">BYL167_LOCUS9110</name>
    <name evidence="8" type="ORF">CJN711_LOCUS3098</name>
    <name evidence="10" type="ORF">GIL414_LOCUS21285</name>
    <name evidence="11" type="ORF">OVN521_LOCUS26706</name>
    <name evidence="13" type="ORF">SMN809_LOCUS37727</name>
    <name evidence="12" type="ORF">UXM345_LOCUS29080</name>
</gene>
<dbReference type="FunFam" id="3.30.470.20:FF:000012">
    <property type="entry name" value="Pyruvate carboxylase"/>
    <property type="match status" value="1"/>
</dbReference>
<name>A0A820CAQ9_9BILA</name>
<proteinExistence type="predicted"/>
<dbReference type="EMBL" id="CAJOBH010002576">
    <property type="protein sequence ID" value="CAF3913478.1"/>
    <property type="molecule type" value="Genomic_DNA"/>
</dbReference>
<keyword evidence="2 5" id="KW-0547">Nucleotide-binding</keyword>
<dbReference type="EMBL" id="CAJOBF010006986">
    <property type="protein sequence ID" value="CAF4220662.1"/>
    <property type="molecule type" value="Genomic_DNA"/>
</dbReference>
<dbReference type="EMBL" id="CAJOBJ010017458">
    <property type="protein sequence ID" value="CAF4192899.1"/>
    <property type="molecule type" value="Genomic_DNA"/>
</dbReference>
<evidence type="ECO:0000313" key="12">
    <source>
        <dbReference type="EMBL" id="CAF4220662.1"/>
    </source>
</evidence>
<organism evidence="12 14">
    <name type="scientific">Rotaria magnacalcarata</name>
    <dbReference type="NCBI Taxonomy" id="392030"/>
    <lineage>
        <taxon>Eukaryota</taxon>
        <taxon>Metazoa</taxon>
        <taxon>Spiralia</taxon>
        <taxon>Gnathifera</taxon>
        <taxon>Rotifera</taxon>
        <taxon>Eurotatoria</taxon>
        <taxon>Bdelloidea</taxon>
        <taxon>Philodinida</taxon>
        <taxon>Philodinidae</taxon>
        <taxon>Rotaria</taxon>
    </lineage>
</organism>
<dbReference type="Pfam" id="PF00289">
    <property type="entry name" value="Biotin_carb_N"/>
    <property type="match status" value="1"/>
</dbReference>
<dbReference type="Proteomes" id="UP000676336">
    <property type="component" value="Unassembled WGS sequence"/>
</dbReference>
<protein>
    <recommendedName>
        <fullName evidence="16">Pyruvate carboxylase</fullName>
    </recommendedName>
</protein>
<dbReference type="InterPro" id="IPR011764">
    <property type="entry name" value="Biotin_carboxylation_dom"/>
</dbReference>
<evidence type="ECO:0008006" key="16">
    <source>
        <dbReference type="Google" id="ProtNLM"/>
    </source>
</evidence>
<sequence length="565" mass="62863">MYRVSNLIQTSYCTRSTFASCKRLLSSKTNEQKQYKTRKINKLLVANRGEIAIRVFRACSEINIQTVAIYSAEDEGQLHRIKADESFKIGRGLSPIAAYLNIPEIIKVAVKNDVDAIHPGYGFLSENGDFAKACMDAGIVFIGPTPDVIYRMGNKLNARQSAIDAKVPIIPGTTHAVDNLDAVRVFVKEHGYPIMLKAARGGGGRGMRIARNEDELEEAFQRASSEAKAAVGDGSLFAERLVTQARHIEVQVIGDHYGGVSHLYERDCSVQRRHQKVIEVAPATNLDPKLRDRMTSDAVRLARHVGYQNAGTVEFLLDDKGRHYFIEVNCRLQVEHTCSEEITGIDIVQSQIKIAEGSRLADLGLEQDKIKIMGAAVQCRMTTEDPANNFTPDVGRIDVFRSAEGFGIRIDSASAYTDAVISPFYDSLLVKVIAHSRNHQEACAKMVRALTEFRIRGVKTNIPFLLNVLHHKQFLEGSITTSFLDENPILFKFSPAQNRAQKLLSYLSEVLVNGPLTPLGTDIKPMHIKPELPHVKRKEIPNGWRQVLIKEGPAGFAKTVRKHPQ</sequence>
<dbReference type="GO" id="GO:0046872">
    <property type="term" value="F:metal ion binding"/>
    <property type="evidence" value="ECO:0007669"/>
    <property type="project" value="InterPro"/>
</dbReference>
<dbReference type="PANTHER" id="PTHR43778:SF2">
    <property type="entry name" value="PYRUVATE CARBOXYLASE, MITOCHONDRIAL"/>
    <property type="match status" value="1"/>
</dbReference>
<dbReference type="GO" id="GO:0005524">
    <property type="term" value="F:ATP binding"/>
    <property type="evidence" value="ECO:0007669"/>
    <property type="project" value="UniProtKB-UniRule"/>
</dbReference>
<dbReference type="InterPro" id="IPR016185">
    <property type="entry name" value="PreATP-grasp_dom_sf"/>
</dbReference>
<keyword evidence="4" id="KW-0092">Biotin</keyword>
<dbReference type="PROSITE" id="PS00866">
    <property type="entry name" value="CPSASE_1"/>
    <property type="match status" value="1"/>
</dbReference>
<dbReference type="SMART" id="SM00878">
    <property type="entry name" value="Biotin_carb_C"/>
    <property type="match status" value="1"/>
</dbReference>
<evidence type="ECO:0000256" key="4">
    <source>
        <dbReference type="ARBA" id="ARBA00023267"/>
    </source>
</evidence>
<evidence type="ECO:0000256" key="3">
    <source>
        <dbReference type="ARBA" id="ARBA00022840"/>
    </source>
</evidence>
<dbReference type="Gene3D" id="3.30.470.20">
    <property type="entry name" value="ATP-grasp fold, B domain"/>
    <property type="match status" value="1"/>
</dbReference>
<evidence type="ECO:0000313" key="10">
    <source>
        <dbReference type="EMBL" id="CAF4192899.1"/>
    </source>
</evidence>
<dbReference type="Gene3D" id="3.10.600.10">
    <property type="entry name" value="pyruvate carboxylase f1077a mutant domain"/>
    <property type="match status" value="1"/>
</dbReference>
<dbReference type="GO" id="GO:0006094">
    <property type="term" value="P:gluconeogenesis"/>
    <property type="evidence" value="ECO:0007669"/>
    <property type="project" value="TreeGrafter"/>
</dbReference>
<reference evidence="12" key="1">
    <citation type="submission" date="2021-02" db="EMBL/GenBank/DDBJ databases">
        <authorList>
            <person name="Nowell W R."/>
        </authorList>
    </citation>
    <scope>NUCLEOTIDE SEQUENCE</scope>
</reference>
<dbReference type="EMBL" id="CAJOBG010007101">
    <property type="protein sequence ID" value="CAF4206990.1"/>
    <property type="molecule type" value="Genomic_DNA"/>
</dbReference>
<dbReference type="InterPro" id="IPR011054">
    <property type="entry name" value="Rudment_hybrid_motif"/>
</dbReference>
<dbReference type="InterPro" id="IPR005481">
    <property type="entry name" value="BC-like_N"/>
</dbReference>
<evidence type="ECO:0000313" key="15">
    <source>
        <dbReference type="Proteomes" id="UP000663866"/>
    </source>
</evidence>
<dbReference type="SUPFAM" id="SSF52440">
    <property type="entry name" value="PreATP-grasp domain"/>
    <property type="match status" value="1"/>
</dbReference>
<keyword evidence="3 5" id="KW-0067">ATP-binding</keyword>
<keyword evidence="1" id="KW-0436">Ligase</keyword>
<evidence type="ECO:0000256" key="5">
    <source>
        <dbReference type="PROSITE-ProRule" id="PRU00409"/>
    </source>
</evidence>
<dbReference type="InterPro" id="IPR005479">
    <property type="entry name" value="CPAse_ATP-bd"/>
</dbReference>
<dbReference type="GO" id="GO:0005737">
    <property type="term" value="C:cytoplasm"/>
    <property type="evidence" value="ECO:0007669"/>
    <property type="project" value="TreeGrafter"/>
</dbReference>
<dbReference type="InterPro" id="IPR011761">
    <property type="entry name" value="ATP-grasp"/>
</dbReference>
<dbReference type="Proteomes" id="UP000681967">
    <property type="component" value="Unassembled WGS sequence"/>
</dbReference>
<evidence type="ECO:0000313" key="13">
    <source>
        <dbReference type="EMBL" id="CAF4567746.1"/>
    </source>
</evidence>
<dbReference type="AlphaFoldDB" id="A0A820CAQ9"/>
<dbReference type="Pfam" id="PF02785">
    <property type="entry name" value="Biotin_carb_C"/>
    <property type="match status" value="1"/>
</dbReference>
<dbReference type="EMBL" id="CAJNOV010000304">
    <property type="protein sequence ID" value="CAF1016643.1"/>
    <property type="molecule type" value="Genomic_DNA"/>
</dbReference>
<dbReference type="SUPFAM" id="SSF51246">
    <property type="entry name" value="Rudiment single hybrid motif"/>
    <property type="match status" value="1"/>
</dbReference>
<feature type="domain" description="ATP-grasp" evidence="6">
    <location>
        <begin position="159"/>
        <end position="356"/>
    </location>
</feature>
<dbReference type="Proteomes" id="UP000663855">
    <property type="component" value="Unassembled WGS sequence"/>
</dbReference>
<keyword evidence="15" id="KW-1185">Reference proteome</keyword>
<dbReference type="InterPro" id="IPR055268">
    <property type="entry name" value="PCB-like"/>
</dbReference>
<accession>A0A820CAQ9</accession>
<evidence type="ECO:0000313" key="14">
    <source>
        <dbReference type="Proteomes" id="UP000663842"/>
    </source>
</evidence>
<comment type="caution">
    <text evidence="12">The sequence shown here is derived from an EMBL/GenBank/DDBJ whole genome shotgun (WGS) entry which is preliminary data.</text>
</comment>
<dbReference type="SUPFAM" id="SSF56059">
    <property type="entry name" value="Glutathione synthetase ATP-binding domain-like"/>
    <property type="match status" value="1"/>
</dbReference>
<dbReference type="Proteomes" id="UP000681720">
    <property type="component" value="Unassembled WGS sequence"/>
</dbReference>
<evidence type="ECO:0000313" key="8">
    <source>
        <dbReference type="EMBL" id="CAF1016643.1"/>
    </source>
</evidence>
<evidence type="ECO:0000313" key="11">
    <source>
        <dbReference type="EMBL" id="CAF4206990.1"/>
    </source>
</evidence>